<dbReference type="Gene3D" id="2.120.10.30">
    <property type="entry name" value="TolB, C-terminal domain"/>
    <property type="match status" value="1"/>
</dbReference>
<protein>
    <submittedName>
        <fullName evidence="3">SMP-30/gluconolactonase/LRE family protein</fullName>
        <ecNumber evidence="3">3.1.1.99</ecNumber>
    </submittedName>
</protein>
<evidence type="ECO:0000313" key="4">
    <source>
        <dbReference type="Proteomes" id="UP001248581"/>
    </source>
</evidence>
<accession>A0ABY9TL29</accession>
<evidence type="ECO:0000313" key="3">
    <source>
        <dbReference type="EMBL" id="WNC69126.1"/>
    </source>
</evidence>
<reference evidence="4" key="1">
    <citation type="submission" date="2023-09" db="EMBL/GenBank/DDBJ databases">
        <authorList>
            <person name="Li S."/>
            <person name="Li X."/>
            <person name="Zhang C."/>
            <person name="Zhao Z."/>
        </authorList>
    </citation>
    <scope>NUCLEOTIDE SEQUENCE [LARGE SCALE GENOMIC DNA]</scope>
    <source>
        <strain evidence="4">SQ345</strain>
    </source>
</reference>
<comment type="similarity">
    <text evidence="1">Belongs to the SMP-30/CGR1 family.</text>
</comment>
<dbReference type="PRINTS" id="PR01790">
    <property type="entry name" value="SMP30FAMILY"/>
</dbReference>
<name>A0ABY9TL29_9GAMM</name>
<gene>
    <name evidence="3" type="ORF">RI845_02970</name>
</gene>
<proteinExistence type="inferred from homology"/>
<dbReference type="InterPro" id="IPR005511">
    <property type="entry name" value="SMP-30"/>
</dbReference>
<dbReference type="Pfam" id="PF08450">
    <property type="entry name" value="SGL"/>
    <property type="match status" value="1"/>
</dbReference>
<keyword evidence="3" id="KW-0378">Hydrolase</keyword>
<evidence type="ECO:0000256" key="1">
    <source>
        <dbReference type="ARBA" id="ARBA00008853"/>
    </source>
</evidence>
<dbReference type="EC" id="3.1.1.99" evidence="3"/>
<dbReference type="RefSeq" id="WP_348388270.1">
    <property type="nucleotide sequence ID" value="NZ_CP134146.1"/>
</dbReference>
<dbReference type="SUPFAM" id="SSF63829">
    <property type="entry name" value="Calcium-dependent phosphotriesterase"/>
    <property type="match status" value="1"/>
</dbReference>
<evidence type="ECO:0000259" key="2">
    <source>
        <dbReference type="Pfam" id="PF08450"/>
    </source>
</evidence>
<keyword evidence="4" id="KW-1185">Reference proteome</keyword>
<dbReference type="PANTHER" id="PTHR10907">
    <property type="entry name" value="REGUCALCIN"/>
    <property type="match status" value="1"/>
</dbReference>
<dbReference type="EMBL" id="CP134146">
    <property type="protein sequence ID" value="WNC69126.1"/>
    <property type="molecule type" value="Genomic_DNA"/>
</dbReference>
<feature type="domain" description="SMP-30/Gluconolactonase/LRE-like region" evidence="2">
    <location>
        <begin position="19"/>
        <end position="263"/>
    </location>
</feature>
<organism evidence="3 4">
    <name type="scientific">Thalassotalea nanhaiensis</name>
    <dbReference type="NCBI Taxonomy" id="3065648"/>
    <lineage>
        <taxon>Bacteria</taxon>
        <taxon>Pseudomonadati</taxon>
        <taxon>Pseudomonadota</taxon>
        <taxon>Gammaproteobacteria</taxon>
        <taxon>Alteromonadales</taxon>
        <taxon>Colwelliaceae</taxon>
        <taxon>Thalassotalea</taxon>
    </lineage>
</organism>
<dbReference type="InterPro" id="IPR011042">
    <property type="entry name" value="6-blade_b-propeller_TolB-like"/>
</dbReference>
<dbReference type="PANTHER" id="PTHR10907:SF47">
    <property type="entry name" value="REGUCALCIN"/>
    <property type="match status" value="1"/>
</dbReference>
<sequence>MSKVTIGNLLKVIDVTNTLGEGVQWHALSRCIWWTDIEGSSLYCYCTKTNQLTRFQMPDRVGCFAFIKNDKRLIVAFANGLAFYDFESEAIEWLDKPEQHIPGNRFNDGRVDRQGRFWPGSMVETQSASNQLAHLYMVNKELKCQPKISDIEISNGLCWSPDGTKLYHADSPKQQLFQYDFNVDTGEISNKRLFVTTAENSYPDGSTVDAQGFIWNAQWGGSRVVRYNTDGQVDIELSLPVSQPSCVAIGGPNLDWLIITSARQDLSAEQLLTEPQAGNVFIYQLDGVQGLEENQYVLP</sequence>
<dbReference type="GO" id="GO:0016787">
    <property type="term" value="F:hydrolase activity"/>
    <property type="evidence" value="ECO:0007669"/>
    <property type="project" value="UniProtKB-KW"/>
</dbReference>
<dbReference type="Proteomes" id="UP001248581">
    <property type="component" value="Chromosome"/>
</dbReference>
<dbReference type="InterPro" id="IPR013658">
    <property type="entry name" value="SGL"/>
</dbReference>